<dbReference type="GO" id="GO:0006426">
    <property type="term" value="P:glycyl-tRNA aminoacylation"/>
    <property type="evidence" value="ECO:0007669"/>
    <property type="project" value="UniProtKB-UniRule"/>
</dbReference>
<dbReference type="HAMAP" id="MF_00255">
    <property type="entry name" value="Gly_tRNA_synth_beta"/>
    <property type="match status" value="1"/>
</dbReference>
<feature type="domain" description="DALR anticodon binding" evidence="11">
    <location>
        <begin position="583"/>
        <end position="682"/>
    </location>
</feature>
<evidence type="ECO:0000256" key="7">
    <source>
        <dbReference type="ARBA" id="ARBA00022917"/>
    </source>
</evidence>
<dbReference type="PROSITE" id="PS50861">
    <property type="entry name" value="AA_TRNA_LIGASE_II_GLYAB"/>
    <property type="match status" value="1"/>
</dbReference>
<sequence>MSAHDFLLEIGLEELPARFITDAMNQLEQKMSSWLNEQKLEYQSVCAFSTPRRLAVLVTGLADRQPDITGEAKGPAKKIALDNEGNWSKAAQGFARGQGVSVDDLFFKELKGVEYVYANTFTAGKETVELLEAVKELILSLHFPKNMRWNSYQLRYARPIQWLIALYGEKVIPFSIEGIATGTISKGHRFLGEEVSIVAPANYVTTLSEQNVVVEPQRRKEMIISQIQELSHEQDWLIPIDEDLLEEVNNLVEYPTALFGKFDDEFLEIPKDVLITSMREHQRYFPVENSEGELLPYFVTVRNGNAEHLNNVARGNEKVLRARLSDAAFFYEEDQKLKIDDAVVKLENIVYHEELGSIADKVRRVQYLTNELSDKLALSTEQKKKASRVAEIAKFDLVTQMVYEFTELQGKMGQVYAELAGEDKEVAEAINEHYKPRFAGDSSPSSLVGVVVSVAEKIDTITTCFAIGLIPSGSQDPYALRRQATGIVQMLLDNDLSLSLETLIDISLSLNEERQLLKRDKAEIKADLLSFFRLRVKHMLQEKSIRYDVIDAVIANGFTEVSTTVAKANVLMHQVEQPQFKQVMEALSRVTNISKKHTGDMEINTSLFQKEEEENLYQTYMKVQEQVAEATAAKDFDSAFHALAQTTEVIDQYFDHIMVMDENEEVKQNRLSQMKAFASVIYSFADFQAIVFS</sequence>
<dbReference type="EC" id="6.1.1.14" evidence="10"/>
<evidence type="ECO:0000313" key="15">
    <source>
        <dbReference type="Proteomes" id="UP000297014"/>
    </source>
</evidence>
<dbReference type="PANTHER" id="PTHR30075:SF2">
    <property type="entry name" value="GLYCINE--TRNA LIGASE, CHLOROPLASTIC_MITOCHONDRIAL 2"/>
    <property type="match status" value="1"/>
</dbReference>
<dbReference type="STRING" id="1218173.BALCAV_0204150"/>
<dbReference type="Proteomes" id="UP000297014">
    <property type="component" value="Unassembled WGS sequence"/>
</dbReference>
<dbReference type="GO" id="GO:0004820">
    <property type="term" value="F:glycine-tRNA ligase activity"/>
    <property type="evidence" value="ECO:0007669"/>
    <property type="project" value="UniProtKB-UniRule"/>
</dbReference>
<keyword evidence="7 10" id="KW-0648">Protein biosynthesis</keyword>
<evidence type="ECO:0000256" key="10">
    <source>
        <dbReference type="HAMAP-Rule" id="MF_00255"/>
    </source>
</evidence>
<evidence type="ECO:0000256" key="8">
    <source>
        <dbReference type="ARBA" id="ARBA00023146"/>
    </source>
</evidence>
<comment type="subcellular location">
    <subcellularLocation>
        <location evidence="1 10">Cytoplasm</location>
    </subcellularLocation>
</comment>
<protein>
    <recommendedName>
        <fullName evidence="10">Glycine--tRNA ligase beta subunit</fullName>
        <ecNumber evidence="10">6.1.1.14</ecNumber>
    </recommendedName>
    <alternativeName>
        <fullName evidence="10">Glycyl-tRNA synthetase beta subunit</fullName>
        <shortName evidence="10">GlyRS</shortName>
    </alternativeName>
</protein>
<keyword evidence="5 10" id="KW-0547">Nucleotide-binding</keyword>
<evidence type="ECO:0000259" key="11">
    <source>
        <dbReference type="Pfam" id="PF05746"/>
    </source>
</evidence>
<comment type="catalytic activity">
    <reaction evidence="9 10">
        <text>tRNA(Gly) + glycine + ATP = glycyl-tRNA(Gly) + AMP + diphosphate</text>
        <dbReference type="Rhea" id="RHEA:16013"/>
        <dbReference type="Rhea" id="RHEA-COMP:9664"/>
        <dbReference type="Rhea" id="RHEA-COMP:9683"/>
        <dbReference type="ChEBI" id="CHEBI:30616"/>
        <dbReference type="ChEBI" id="CHEBI:33019"/>
        <dbReference type="ChEBI" id="CHEBI:57305"/>
        <dbReference type="ChEBI" id="CHEBI:78442"/>
        <dbReference type="ChEBI" id="CHEBI:78522"/>
        <dbReference type="ChEBI" id="CHEBI:456215"/>
        <dbReference type="EC" id="6.1.1.14"/>
    </reaction>
</comment>
<evidence type="ECO:0000256" key="9">
    <source>
        <dbReference type="ARBA" id="ARBA00047937"/>
    </source>
</evidence>
<dbReference type="OrthoDB" id="9775440at2"/>
<evidence type="ECO:0000256" key="6">
    <source>
        <dbReference type="ARBA" id="ARBA00022840"/>
    </source>
</evidence>
<evidence type="ECO:0000256" key="1">
    <source>
        <dbReference type="ARBA" id="ARBA00004496"/>
    </source>
</evidence>
<evidence type="ECO:0000256" key="2">
    <source>
        <dbReference type="ARBA" id="ARBA00008226"/>
    </source>
</evidence>
<keyword evidence="6 10" id="KW-0067">ATP-binding</keyword>
<dbReference type="GO" id="GO:0005829">
    <property type="term" value="C:cytosol"/>
    <property type="evidence" value="ECO:0007669"/>
    <property type="project" value="TreeGrafter"/>
</dbReference>
<dbReference type="NCBIfam" id="TIGR00211">
    <property type="entry name" value="glyS"/>
    <property type="match status" value="1"/>
</dbReference>
<dbReference type="InterPro" id="IPR006194">
    <property type="entry name" value="Gly-tRNA-synth_heterodimer"/>
</dbReference>
<accession>A0A094YY09</accession>
<reference evidence="13 15" key="2">
    <citation type="submission" date="2014-01" db="EMBL/GenBank/DDBJ databases">
        <title>Draft genome sequencing of Bacillus alcalophilus CGMCC 1.3604.</title>
        <authorList>
            <person name="Yang J."/>
            <person name="Diao L."/>
            <person name="Yang S."/>
        </authorList>
    </citation>
    <scope>NUCLEOTIDE SEQUENCE [LARGE SCALE GENOMIC DNA]</scope>
    <source>
        <strain evidence="13 15">CGMCC 1.3604</strain>
    </source>
</reference>
<dbReference type="SUPFAM" id="SSF109604">
    <property type="entry name" value="HD-domain/PDEase-like"/>
    <property type="match status" value="1"/>
</dbReference>
<dbReference type="InterPro" id="IPR015944">
    <property type="entry name" value="Gly-tRNA-synth_bsu"/>
</dbReference>
<evidence type="ECO:0000313" key="13">
    <source>
        <dbReference type="EMBL" id="THG88497.1"/>
    </source>
</evidence>
<evidence type="ECO:0000256" key="3">
    <source>
        <dbReference type="ARBA" id="ARBA00022490"/>
    </source>
</evidence>
<dbReference type="Gene3D" id="1.10.730.10">
    <property type="entry name" value="Isoleucyl-tRNA Synthetase, Domain 1"/>
    <property type="match status" value="1"/>
</dbReference>
<name>A0A094YY09_ALKAL</name>
<dbReference type="GO" id="GO:0004814">
    <property type="term" value="F:arginine-tRNA ligase activity"/>
    <property type="evidence" value="ECO:0007669"/>
    <property type="project" value="InterPro"/>
</dbReference>
<evidence type="ECO:0000313" key="14">
    <source>
        <dbReference type="Proteomes" id="UP000002754"/>
    </source>
</evidence>
<dbReference type="AlphaFoldDB" id="A0A094YY09"/>
<dbReference type="EMBL" id="JALP01000373">
    <property type="protein sequence ID" value="THG88497.1"/>
    <property type="molecule type" value="Genomic_DNA"/>
</dbReference>
<dbReference type="InterPro" id="IPR008909">
    <property type="entry name" value="DALR_anticod-bd"/>
</dbReference>
<dbReference type="PANTHER" id="PTHR30075">
    <property type="entry name" value="GLYCYL-TRNA SYNTHETASE"/>
    <property type="match status" value="1"/>
</dbReference>
<evidence type="ECO:0000256" key="4">
    <source>
        <dbReference type="ARBA" id="ARBA00022598"/>
    </source>
</evidence>
<dbReference type="EMBL" id="ALPT02000010">
    <property type="protein sequence ID" value="KGA98427.1"/>
    <property type="molecule type" value="Genomic_DNA"/>
</dbReference>
<dbReference type="Proteomes" id="UP000002754">
    <property type="component" value="Unassembled WGS sequence"/>
</dbReference>
<comment type="similarity">
    <text evidence="2 10">Belongs to the class-II aminoacyl-tRNA synthetase family.</text>
</comment>
<gene>
    <name evidence="10" type="primary">glyS</name>
    <name evidence="13" type="ORF">AJ85_02580</name>
    <name evidence="12" type="ORF">BALCAV_0204150</name>
</gene>
<keyword evidence="3 10" id="KW-0963">Cytoplasm</keyword>
<keyword evidence="14" id="KW-1185">Reference proteome</keyword>
<dbReference type="Pfam" id="PF05746">
    <property type="entry name" value="DALR_1"/>
    <property type="match status" value="1"/>
</dbReference>
<dbReference type="PRINTS" id="PR01045">
    <property type="entry name" value="TRNASYNTHGB"/>
</dbReference>
<organism evidence="12 14">
    <name type="scientific">Alkalihalobacillus alcalophilus ATCC 27647 = CGMCC 1.3604</name>
    <dbReference type="NCBI Taxonomy" id="1218173"/>
    <lineage>
        <taxon>Bacteria</taxon>
        <taxon>Bacillati</taxon>
        <taxon>Bacillota</taxon>
        <taxon>Bacilli</taxon>
        <taxon>Bacillales</taxon>
        <taxon>Bacillaceae</taxon>
        <taxon>Alkalihalobacillus</taxon>
    </lineage>
</organism>
<dbReference type="eggNOG" id="COG0751">
    <property type="taxonomic scope" value="Bacteria"/>
</dbReference>
<evidence type="ECO:0000256" key="5">
    <source>
        <dbReference type="ARBA" id="ARBA00022741"/>
    </source>
</evidence>
<reference evidence="12 14" key="1">
    <citation type="journal article" date="2014" name="Genome Announc.">
        <title>Draft Genome Sequence of Bacillus alcalophilus AV1934, a Classic Alkaliphile Isolated from Human Feces in 1934.</title>
        <authorList>
            <person name="Attie O."/>
            <person name="Jayaprakash A."/>
            <person name="Shah H."/>
            <person name="Paulsen I.T."/>
            <person name="Morino M."/>
            <person name="Takahashi Y."/>
            <person name="Narumi I."/>
            <person name="Sachidanandam R."/>
            <person name="Satoh K."/>
            <person name="Ito M."/>
            <person name="Krulwich T.A."/>
        </authorList>
    </citation>
    <scope>NUCLEOTIDE SEQUENCE [LARGE SCALE GENOMIC DNA]</scope>
    <source>
        <strain evidence="12 14">AV1934</strain>
    </source>
</reference>
<dbReference type="GO" id="GO:0006420">
    <property type="term" value="P:arginyl-tRNA aminoacylation"/>
    <property type="evidence" value="ECO:0007669"/>
    <property type="project" value="InterPro"/>
</dbReference>
<dbReference type="GO" id="GO:0005524">
    <property type="term" value="F:ATP binding"/>
    <property type="evidence" value="ECO:0007669"/>
    <property type="project" value="UniProtKB-UniRule"/>
</dbReference>
<dbReference type="RefSeq" id="WP_003323330.1">
    <property type="nucleotide sequence ID" value="NZ_ALPT02000010.1"/>
</dbReference>
<proteinExistence type="inferred from homology"/>
<evidence type="ECO:0000313" key="12">
    <source>
        <dbReference type="EMBL" id="KGA98427.1"/>
    </source>
</evidence>
<keyword evidence="8 10" id="KW-0030">Aminoacyl-tRNA synthetase</keyword>
<keyword evidence="4 10" id="KW-0436">Ligase</keyword>
<dbReference type="Pfam" id="PF02092">
    <property type="entry name" value="tRNA_synt_2f"/>
    <property type="match status" value="1"/>
</dbReference>
<comment type="caution">
    <text evidence="12">The sequence shown here is derived from an EMBL/GenBank/DDBJ whole genome shotgun (WGS) entry which is preliminary data.</text>
</comment>
<comment type="subunit">
    <text evidence="10">Tetramer of two alpha and two beta subunits.</text>
</comment>